<comment type="caution">
    <text evidence="11">The sequence shown here is derived from an EMBL/GenBank/DDBJ whole genome shotgun (WGS) entry which is preliminary data.</text>
</comment>
<accession>A0A834XPB2</accession>
<dbReference type="InterPro" id="IPR015847">
    <property type="entry name" value="ExoRNase_PH_dom2"/>
</dbReference>
<dbReference type="GO" id="GO:0016075">
    <property type="term" value="P:rRNA catabolic process"/>
    <property type="evidence" value="ECO:0007669"/>
    <property type="project" value="TreeGrafter"/>
</dbReference>
<dbReference type="GO" id="GO:0006364">
    <property type="term" value="P:rRNA processing"/>
    <property type="evidence" value="ECO:0007669"/>
    <property type="project" value="UniProtKB-KW"/>
</dbReference>
<evidence type="ECO:0000256" key="2">
    <source>
        <dbReference type="ARBA" id="ARBA00004496"/>
    </source>
</evidence>
<dbReference type="InterPro" id="IPR001247">
    <property type="entry name" value="ExoRNase_PH_dom1"/>
</dbReference>
<feature type="domain" description="Exoribonuclease phosphorolytic" evidence="9">
    <location>
        <begin position="46"/>
        <end position="174"/>
    </location>
</feature>
<dbReference type="GO" id="GO:0000177">
    <property type="term" value="C:cytoplasmic exosome (RNase complex)"/>
    <property type="evidence" value="ECO:0007669"/>
    <property type="project" value="TreeGrafter"/>
</dbReference>
<dbReference type="GO" id="GO:0000176">
    <property type="term" value="C:nuclear exosome (RNase complex)"/>
    <property type="evidence" value="ECO:0007669"/>
    <property type="project" value="TreeGrafter"/>
</dbReference>
<feature type="domain" description="Exoribonuclease phosphorolytic" evidence="10">
    <location>
        <begin position="178"/>
        <end position="204"/>
    </location>
</feature>
<name>A0A834XPB2_APHGI</name>
<comment type="similarity">
    <text evidence="3">Belongs to the RNase PH family.</text>
</comment>
<dbReference type="Gene3D" id="3.30.230.70">
    <property type="entry name" value="GHMP Kinase, N-terminal domain"/>
    <property type="match status" value="1"/>
</dbReference>
<keyword evidence="5" id="KW-0698">rRNA processing</keyword>
<evidence type="ECO:0000256" key="7">
    <source>
        <dbReference type="ARBA" id="ARBA00022884"/>
    </source>
</evidence>
<dbReference type="Pfam" id="PF03725">
    <property type="entry name" value="RNase_PH_C"/>
    <property type="match status" value="1"/>
</dbReference>
<protein>
    <submittedName>
        <fullName evidence="11">Uncharacterized protein</fullName>
    </submittedName>
</protein>
<dbReference type="Pfam" id="PF01138">
    <property type="entry name" value="RNase_PH"/>
    <property type="match status" value="1"/>
</dbReference>
<dbReference type="InterPro" id="IPR027408">
    <property type="entry name" value="PNPase/RNase_PH_dom_sf"/>
</dbReference>
<evidence type="ECO:0000259" key="10">
    <source>
        <dbReference type="Pfam" id="PF03725"/>
    </source>
</evidence>
<dbReference type="SUPFAM" id="SSF54211">
    <property type="entry name" value="Ribosomal protein S5 domain 2-like"/>
    <property type="match status" value="1"/>
</dbReference>
<dbReference type="PANTHER" id="PTHR11953">
    <property type="entry name" value="EXOSOME COMPLEX COMPONENT"/>
    <property type="match status" value="1"/>
</dbReference>
<dbReference type="InterPro" id="IPR020568">
    <property type="entry name" value="Ribosomal_Su5_D2-typ_SF"/>
</dbReference>
<dbReference type="SUPFAM" id="SSF55666">
    <property type="entry name" value="Ribonuclease PH domain 2-like"/>
    <property type="match status" value="1"/>
</dbReference>
<dbReference type="InterPro" id="IPR036345">
    <property type="entry name" value="ExoRNase_PH_dom2_sf"/>
</dbReference>
<proteinExistence type="inferred from homology"/>
<gene>
    <name evidence="11" type="ORF">HCN44_007269</name>
</gene>
<organism evidence="11 12">
    <name type="scientific">Aphidius gifuensis</name>
    <name type="common">Parasitoid wasp</name>
    <dbReference type="NCBI Taxonomy" id="684658"/>
    <lineage>
        <taxon>Eukaryota</taxon>
        <taxon>Metazoa</taxon>
        <taxon>Ecdysozoa</taxon>
        <taxon>Arthropoda</taxon>
        <taxon>Hexapoda</taxon>
        <taxon>Insecta</taxon>
        <taxon>Pterygota</taxon>
        <taxon>Neoptera</taxon>
        <taxon>Endopterygota</taxon>
        <taxon>Hymenoptera</taxon>
        <taxon>Apocrita</taxon>
        <taxon>Ichneumonoidea</taxon>
        <taxon>Braconidae</taxon>
        <taxon>Aphidiinae</taxon>
        <taxon>Aphidius</taxon>
    </lineage>
</organism>
<keyword evidence="8" id="KW-0539">Nucleus</keyword>
<evidence type="ECO:0000313" key="12">
    <source>
        <dbReference type="Proteomes" id="UP000639338"/>
    </source>
</evidence>
<dbReference type="OrthoDB" id="2504340at2759"/>
<dbReference type="Proteomes" id="UP000639338">
    <property type="component" value="Unassembled WGS sequence"/>
</dbReference>
<dbReference type="InterPro" id="IPR050080">
    <property type="entry name" value="RNase_PH"/>
</dbReference>
<dbReference type="GO" id="GO:0071028">
    <property type="term" value="P:nuclear mRNA surveillance"/>
    <property type="evidence" value="ECO:0007669"/>
    <property type="project" value="TreeGrafter"/>
</dbReference>
<dbReference type="CDD" id="cd11371">
    <property type="entry name" value="RNase_PH_MTR3"/>
    <property type="match status" value="1"/>
</dbReference>
<dbReference type="GO" id="GO:0003723">
    <property type="term" value="F:RNA binding"/>
    <property type="evidence" value="ECO:0007669"/>
    <property type="project" value="UniProtKB-KW"/>
</dbReference>
<dbReference type="AlphaFoldDB" id="A0A834XPB2"/>
<dbReference type="GO" id="GO:0071051">
    <property type="term" value="P:poly(A)-dependent snoRNA 3'-end processing"/>
    <property type="evidence" value="ECO:0007669"/>
    <property type="project" value="TreeGrafter"/>
</dbReference>
<evidence type="ECO:0000313" key="11">
    <source>
        <dbReference type="EMBL" id="KAF7988959.1"/>
    </source>
</evidence>
<keyword evidence="7" id="KW-0694">RNA-binding</keyword>
<dbReference type="GO" id="GO:0034475">
    <property type="term" value="P:U4 snRNA 3'-end processing"/>
    <property type="evidence" value="ECO:0007669"/>
    <property type="project" value="TreeGrafter"/>
</dbReference>
<evidence type="ECO:0000259" key="9">
    <source>
        <dbReference type="Pfam" id="PF01138"/>
    </source>
</evidence>
<evidence type="ECO:0000256" key="3">
    <source>
        <dbReference type="ARBA" id="ARBA00006678"/>
    </source>
</evidence>
<evidence type="ECO:0000256" key="8">
    <source>
        <dbReference type="ARBA" id="ARBA00023242"/>
    </source>
</evidence>
<sequence>MPIDQKRINGPEVSIPYQIYVDSSSKETEKRKNLLLKREDGRKHSEIRKMFVKAGIVSQAKGSAYIEIGKTKVICTVFDPREIPNKSGYSLQGNLYCEFKYASFSCKKRKIHQQDNEEKEFSMIMQRSLEPSVCRHEFPNFQVDIYALVLDNDGSCLSTAITAASLALANASIPMFGLVTAVTAGIYNDKIFIDPTIDEEELCLNQTICANDNDKITKHGLIMQACLPQHEQIAELHFIGDINLNDIQSILNNLTDKSKDISLIIQQRLVKSVVNNFNEKSKIINIKKE</sequence>
<comment type="subcellular location">
    <subcellularLocation>
        <location evidence="2">Cytoplasm</location>
    </subcellularLocation>
    <subcellularLocation>
        <location evidence="1">Nucleus</location>
    </subcellularLocation>
</comment>
<dbReference type="GO" id="GO:0005730">
    <property type="term" value="C:nucleolus"/>
    <property type="evidence" value="ECO:0007669"/>
    <property type="project" value="TreeGrafter"/>
</dbReference>
<evidence type="ECO:0000256" key="5">
    <source>
        <dbReference type="ARBA" id="ARBA00022552"/>
    </source>
</evidence>
<evidence type="ECO:0000256" key="6">
    <source>
        <dbReference type="ARBA" id="ARBA00022835"/>
    </source>
</evidence>
<dbReference type="EMBL" id="JACMRX010000005">
    <property type="protein sequence ID" value="KAF7988959.1"/>
    <property type="molecule type" value="Genomic_DNA"/>
</dbReference>
<reference evidence="11 12" key="1">
    <citation type="submission" date="2020-08" db="EMBL/GenBank/DDBJ databases">
        <title>Aphidius gifuensis genome sequencing and assembly.</title>
        <authorList>
            <person name="Du Z."/>
        </authorList>
    </citation>
    <scope>NUCLEOTIDE SEQUENCE [LARGE SCALE GENOMIC DNA]</scope>
    <source>
        <strain evidence="11">YNYX2018</strain>
        <tissue evidence="11">Adults</tissue>
    </source>
</reference>
<keyword evidence="4" id="KW-0963">Cytoplasm</keyword>
<keyword evidence="12" id="KW-1185">Reference proteome</keyword>
<evidence type="ECO:0000256" key="1">
    <source>
        <dbReference type="ARBA" id="ARBA00004123"/>
    </source>
</evidence>
<dbReference type="PANTHER" id="PTHR11953:SF2">
    <property type="entry name" value="EXOSOME COMPLEX COMPONENT MTR3"/>
    <property type="match status" value="1"/>
</dbReference>
<keyword evidence="6" id="KW-0271">Exosome</keyword>
<evidence type="ECO:0000256" key="4">
    <source>
        <dbReference type="ARBA" id="ARBA00022490"/>
    </source>
</evidence>